<evidence type="ECO:0000313" key="3">
    <source>
        <dbReference type="Proteomes" id="UP000762676"/>
    </source>
</evidence>
<sequence length="140" mass="16125">MDHNDLPTASSMCAQLIISLYKDGTYNSLVGNLKDLKEIIDNTFRVVQTLTEEGDKRTEVVKMKVDGEKDKMHDLVKGLEEIYREMKKRQRYYVGWIFVCRIGMGFFVCGIGMAAAIFGYNYVSASLALRYPMMWLPYLL</sequence>
<comment type="caution">
    <text evidence="2">The sequence shown here is derived from an EMBL/GenBank/DDBJ whole genome shotgun (WGS) entry which is preliminary data.</text>
</comment>
<accession>A0AAV4FHI4</accession>
<keyword evidence="1" id="KW-0472">Membrane</keyword>
<evidence type="ECO:0000256" key="1">
    <source>
        <dbReference type="SAM" id="Phobius"/>
    </source>
</evidence>
<feature type="transmembrane region" description="Helical" evidence="1">
    <location>
        <begin position="93"/>
        <end position="123"/>
    </location>
</feature>
<keyword evidence="3" id="KW-1185">Reference proteome</keyword>
<gene>
    <name evidence="2" type="ORF">ElyMa_000378400</name>
</gene>
<dbReference type="Proteomes" id="UP000762676">
    <property type="component" value="Unassembled WGS sequence"/>
</dbReference>
<dbReference type="AlphaFoldDB" id="A0AAV4FHI4"/>
<protein>
    <recommendedName>
        <fullName evidence="4">V-SNARE coiled-coil homology domain-containing protein</fullName>
    </recommendedName>
</protein>
<keyword evidence="1" id="KW-0812">Transmembrane</keyword>
<organism evidence="2 3">
    <name type="scientific">Elysia marginata</name>
    <dbReference type="NCBI Taxonomy" id="1093978"/>
    <lineage>
        <taxon>Eukaryota</taxon>
        <taxon>Metazoa</taxon>
        <taxon>Spiralia</taxon>
        <taxon>Lophotrochozoa</taxon>
        <taxon>Mollusca</taxon>
        <taxon>Gastropoda</taxon>
        <taxon>Heterobranchia</taxon>
        <taxon>Euthyneura</taxon>
        <taxon>Panpulmonata</taxon>
        <taxon>Sacoglossa</taxon>
        <taxon>Placobranchoidea</taxon>
        <taxon>Plakobranchidae</taxon>
        <taxon>Elysia</taxon>
    </lineage>
</organism>
<proteinExistence type="predicted"/>
<reference evidence="2 3" key="1">
    <citation type="journal article" date="2021" name="Elife">
        <title>Chloroplast acquisition without the gene transfer in kleptoplastic sea slugs, Plakobranchus ocellatus.</title>
        <authorList>
            <person name="Maeda T."/>
            <person name="Takahashi S."/>
            <person name="Yoshida T."/>
            <person name="Shimamura S."/>
            <person name="Takaki Y."/>
            <person name="Nagai Y."/>
            <person name="Toyoda A."/>
            <person name="Suzuki Y."/>
            <person name="Arimoto A."/>
            <person name="Ishii H."/>
            <person name="Satoh N."/>
            <person name="Nishiyama T."/>
            <person name="Hasebe M."/>
            <person name="Maruyama T."/>
            <person name="Minagawa J."/>
            <person name="Obokata J."/>
            <person name="Shigenobu S."/>
        </authorList>
    </citation>
    <scope>NUCLEOTIDE SEQUENCE [LARGE SCALE GENOMIC DNA]</scope>
</reference>
<evidence type="ECO:0008006" key="4">
    <source>
        <dbReference type="Google" id="ProtNLM"/>
    </source>
</evidence>
<name>A0AAV4FHI4_9GAST</name>
<keyword evidence="1" id="KW-1133">Transmembrane helix</keyword>
<evidence type="ECO:0000313" key="2">
    <source>
        <dbReference type="EMBL" id="GFR72399.1"/>
    </source>
</evidence>
<dbReference type="EMBL" id="BMAT01000740">
    <property type="protein sequence ID" value="GFR72399.1"/>
    <property type="molecule type" value="Genomic_DNA"/>
</dbReference>